<sequence length="186" mass="19599">MFAGTNVDDIVVLAVLNVSSRVEGRPRRWQIWAGQYAGIAALLGISMLAALGLTVVPGDWLWVLGLLPLGLGVHKLIAAVRARRSGGRASPAMATGLAGVMGITIANGGDNVAAYTPVFRTVSVGHTVTTVVVFALSVALWCLAGSWLVSHRRITGLIDRWGQWIIPAVYLAIGLYVFCKAGVPGR</sequence>
<dbReference type="RefSeq" id="WP_378208500.1">
    <property type="nucleotide sequence ID" value="NZ_JBHLZP010000243.1"/>
</dbReference>
<keyword evidence="1" id="KW-0812">Transmembrane</keyword>
<name>A0ABV5YPK8_9ACTN</name>
<dbReference type="EMBL" id="JBHLZP010000243">
    <property type="protein sequence ID" value="MFB9836014.1"/>
    <property type="molecule type" value="Genomic_DNA"/>
</dbReference>
<feature type="transmembrane region" description="Helical" evidence="1">
    <location>
        <begin position="31"/>
        <end position="54"/>
    </location>
</feature>
<feature type="transmembrane region" description="Helical" evidence="1">
    <location>
        <begin position="89"/>
        <end position="108"/>
    </location>
</feature>
<protein>
    <submittedName>
        <fullName evidence="2">Cadmium resistance transporter</fullName>
    </submittedName>
</protein>
<dbReference type="InterPro" id="IPR004676">
    <property type="entry name" value="Cd-R_transporter"/>
</dbReference>
<feature type="transmembrane region" description="Helical" evidence="1">
    <location>
        <begin position="60"/>
        <end position="77"/>
    </location>
</feature>
<evidence type="ECO:0000313" key="3">
    <source>
        <dbReference type="Proteomes" id="UP001589627"/>
    </source>
</evidence>
<keyword evidence="1" id="KW-0472">Membrane</keyword>
<keyword evidence="3" id="KW-1185">Reference proteome</keyword>
<keyword evidence="1" id="KW-1133">Transmembrane helix</keyword>
<organism evidence="2 3">
    <name type="scientific">Actinoallomurus acaciae</name>
    <dbReference type="NCBI Taxonomy" id="502577"/>
    <lineage>
        <taxon>Bacteria</taxon>
        <taxon>Bacillati</taxon>
        <taxon>Actinomycetota</taxon>
        <taxon>Actinomycetes</taxon>
        <taxon>Streptosporangiales</taxon>
        <taxon>Thermomonosporaceae</taxon>
        <taxon>Actinoallomurus</taxon>
    </lineage>
</organism>
<accession>A0ABV5YPK8</accession>
<reference evidence="2 3" key="1">
    <citation type="submission" date="2024-09" db="EMBL/GenBank/DDBJ databases">
        <authorList>
            <person name="Sun Q."/>
            <person name="Mori K."/>
        </authorList>
    </citation>
    <scope>NUCLEOTIDE SEQUENCE [LARGE SCALE GENOMIC DNA]</scope>
    <source>
        <strain evidence="2 3">TBRC 0563</strain>
    </source>
</reference>
<dbReference type="Pfam" id="PF03596">
    <property type="entry name" value="Cad"/>
    <property type="match status" value="1"/>
</dbReference>
<evidence type="ECO:0000313" key="2">
    <source>
        <dbReference type="EMBL" id="MFB9836014.1"/>
    </source>
</evidence>
<proteinExistence type="predicted"/>
<dbReference type="Proteomes" id="UP001589627">
    <property type="component" value="Unassembled WGS sequence"/>
</dbReference>
<feature type="transmembrane region" description="Helical" evidence="1">
    <location>
        <begin position="128"/>
        <end position="149"/>
    </location>
</feature>
<feature type="transmembrane region" description="Helical" evidence="1">
    <location>
        <begin position="161"/>
        <end position="183"/>
    </location>
</feature>
<gene>
    <name evidence="2" type="ORF">ACFFNX_27925</name>
</gene>
<comment type="caution">
    <text evidence="2">The sequence shown here is derived from an EMBL/GenBank/DDBJ whole genome shotgun (WGS) entry which is preliminary data.</text>
</comment>
<evidence type="ECO:0000256" key="1">
    <source>
        <dbReference type="SAM" id="Phobius"/>
    </source>
</evidence>